<gene>
    <name evidence="2" type="ORF">FYJ24_09945</name>
</gene>
<keyword evidence="3" id="KW-1185">Reference proteome</keyword>
<evidence type="ECO:0000313" key="3">
    <source>
        <dbReference type="Proteomes" id="UP000470875"/>
    </source>
</evidence>
<feature type="domain" description="Transposase IS204/IS1001/IS1096/IS1165 DDE" evidence="1">
    <location>
        <begin position="23"/>
        <end position="126"/>
    </location>
</feature>
<name>A0A6N7VTH4_9ACTO</name>
<proteinExistence type="predicted"/>
<evidence type="ECO:0000259" key="1">
    <source>
        <dbReference type="Pfam" id="PF01610"/>
    </source>
</evidence>
<accession>A0A6N7VTH4</accession>
<dbReference type="Pfam" id="PF01610">
    <property type="entry name" value="DDE_Tnp_ISL3"/>
    <property type="match status" value="1"/>
</dbReference>
<reference evidence="2 3" key="1">
    <citation type="submission" date="2019-08" db="EMBL/GenBank/DDBJ databases">
        <title>In-depth cultivation of the pig gut microbiome towards novel bacterial diversity and tailored functional studies.</title>
        <authorList>
            <person name="Wylensek D."/>
            <person name="Hitch T.C.A."/>
            <person name="Clavel T."/>
        </authorList>
    </citation>
    <scope>NUCLEOTIDE SEQUENCE [LARGE SCALE GENOMIC DNA]</scope>
    <source>
        <strain evidence="2 3">WB03_NA08</strain>
    </source>
</reference>
<dbReference type="InterPro" id="IPR002560">
    <property type="entry name" value="Transposase_DDE"/>
</dbReference>
<dbReference type="Proteomes" id="UP000470875">
    <property type="component" value="Unassembled WGS sequence"/>
</dbReference>
<protein>
    <submittedName>
        <fullName evidence="2">Transposase</fullName>
    </submittedName>
</protein>
<dbReference type="EMBL" id="VULO01000012">
    <property type="protein sequence ID" value="MSS85077.1"/>
    <property type="molecule type" value="Genomic_DNA"/>
</dbReference>
<dbReference type="PANTHER" id="PTHR33498">
    <property type="entry name" value="TRANSPOSASE FOR INSERTION SEQUENCE ELEMENT IS1557"/>
    <property type="match status" value="1"/>
</dbReference>
<sequence>MIPPRASLITGGAPSCWKHTGWRSDRFVTVIIDLTPRSGGKPARLVDMIPGRSKKVLKAWLESQDTRFHLNVKTVAMDGFTGYKNAVREVLAGAATVMDPFHVVQLVGDKITQCRQRLQHATLGRRGRKGDPLSRPDVSC</sequence>
<dbReference type="PANTHER" id="PTHR33498:SF1">
    <property type="entry name" value="TRANSPOSASE FOR INSERTION SEQUENCE ELEMENT IS1557"/>
    <property type="match status" value="1"/>
</dbReference>
<comment type="caution">
    <text evidence="2">The sequence shown here is derived from an EMBL/GenBank/DDBJ whole genome shotgun (WGS) entry which is preliminary data.</text>
</comment>
<dbReference type="AlphaFoldDB" id="A0A6N7VTH4"/>
<evidence type="ECO:0000313" key="2">
    <source>
        <dbReference type="EMBL" id="MSS85077.1"/>
    </source>
</evidence>
<organism evidence="2 3">
    <name type="scientific">Scrofimicrobium canadense</name>
    <dbReference type="NCBI Taxonomy" id="2652290"/>
    <lineage>
        <taxon>Bacteria</taxon>
        <taxon>Bacillati</taxon>
        <taxon>Actinomycetota</taxon>
        <taxon>Actinomycetes</taxon>
        <taxon>Actinomycetales</taxon>
        <taxon>Actinomycetaceae</taxon>
        <taxon>Scrofimicrobium</taxon>
    </lineage>
</organism>
<dbReference type="InterPro" id="IPR047951">
    <property type="entry name" value="Transpos_ISL3"/>
</dbReference>